<evidence type="ECO:0000313" key="2">
    <source>
        <dbReference type="Proteomes" id="UP000298663"/>
    </source>
</evidence>
<reference evidence="1 2" key="2">
    <citation type="journal article" date="2019" name="G3 (Bethesda)">
        <title>Hybrid Assembly of the Genome of the Entomopathogenic Nematode Steinernema carpocapsae Identifies the X-Chromosome.</title>
        <authorList>
            <person name="Serra L."/>
            <person name="Macchietto M."/>
            <person name="Macias-Munoz A."/>
            <person name="McGill C.J."/>
            <person name="Rodriguez I.M."/>
            <person name="Rodriguez B."/>
            <person name="Murad R."/>
            <person name="Mortazavi A."/>
        </authorList>
    </citation>
    <scope>NUCLEOTIDE SEQUENCE [LARGE SCALE GENOMIC DNA]</scope>
    <source>
        <strain evidence="1 2">ALL</strain>
    </source>
</reference>
<evidence type="ECO:0000313" key="1">
    <source>
        <dbReference type="EMBL" id="TKR83031.1"/>
    </source>
</evidence>
<dbReference type="EMBL" id="AZBU02000004">
    <property type="protein sequence ID" value="TKR83031.1"/>
    <property type="molecule type" value="Genomic_DNA"/>
</dbReference>
<organism evidence="1 2">
    <name type="scientific">Steinernema carpocapsae</name>
    <name type="common">Entomopathogenic nematode</name>
    <dbReference type="NCBI Taxonomy" id="34508"/>
    <lineage>
        <taxon>Eukaryota</taxon>
        <taxon>Metazoa</taxon>
        <taxon>Ecdysozoa</taxon>
        <taxon>Nematoda</taxon>
        <taxon>Chromadorea</taxon>
        <taxon>Rhabditida</taxon>
        <taxon>Tylenchina</taxon>
        <taxon>Panagrolaimomorpha</taxon>
        <taxon>Strongyloidoidea</taxon>
        <taxon>Steinernematidae</taxon>
        <taxon>Steinernema</taxon>
    </lineage>
</organism>
<dbReference type="Proteomes" id="UP000298663">
    <property type="component" value="Unassembled WGS sequence"/>
</dbReference>
<dbReference type="AlphaFoldDB" id="A0A4U5NK20"/>
<reference evidence="1 2" key="1">
    <citation type="journal article" date="2015" name="Genome Biol.">
        <title>Comparative genomics of Steinernema reveals deeply conserved gene regulatory networks.</title>
        <authorList>
            <person name="Dillman A.R."/>
            <person name="Macchietto M."/>
            <person name="Porter C.F."/>
            <person name="Rogers A."/>
            <person name="Williams B."/>
            <person name="Antoshechkin I."/>
            <person name="Lee M.M."/>
            <person name="Goodwin Z."/>
            <person name="Lu X."/>
            <person name="Lewis E.E."/>
            <person name="Goodrich-Blair H."/>
            <person name="Stock S.P."/>
            <person name="Adams B.J."/>
            <person name="Sternberg P.W."/>
            <person name="Mortazavi A."/>
        </authorList>
    </citation>
    <scope>NUCLEOTIDE SEQUENCE [LARGE SCALE GENOMIC DNA]</scope>
    <source>
        <strain evidence="1 2">ALL</strain>
    </source>
</reference>
<comment type="caution">
    <text evidence="1">The sequence shown here is derived from an EMBL/GenBank/DDBJ whole genome shotgun (WGS) entry which is preliminary data.</text>
</comment>
<name>A0A4U5NK20_STECR</name>
<sequence length="123" mass="13898">MEFVMVWKLSTKFSMCSFTFSVSILNVNGDESIVNVMRIIFEAYLRFSIKLKAAGKRTTAENVASAIVDLSALGRLSARTKGTSWKVKTIPLQGRDRNDELRRITGKESGHGLQWTAHDIWLF</sequence>
<accession>A0A4U5NK20</accession>
<keyword evidence="2" id="KW-1185">Reference proteome</keyword>
<protein>
    <submittedName>
        <fullName evidence="1">Uncharacterized protein</fullName>
    </submittedName>
</protein>
<proteinExistence type="predicted"/>
<gene>
    <name evidence="1" type="ORF">L596_016685</name>
</gene>